<evidence type="ECO:0008006" key="2">
    <source>
        <dbReference type="Google" id="ProtNLM"/>
    </source>
</evidence>
<dbReference type="NCBIfam" id="NF041070">
    <property type="entry name" value="carrier_LysW_Arch"/>
    <property type="match status" value="1"/>
</dbReference>
<name>F3KKK6_9ARCH</name>
<dbReference type="CDD" id="cd13946">
    <property type="entry name" value="LysW"/>
    <property type="match status" value="1"/>
</dbReference>
<comment type="caution">
    <text evidence="1">The sequence shown here is derived from an EMBL/GenBank/DDBJ whole genome shotgun (WGS) entry which is preliminary data.</text>
</comment>
<protein>
    <recommendedName>
        <fullName evidence="2">Lysine biosynthesis protein LysW</fullName>
    </recommendedName>
</protein>
<dbReference type="Proteomes" id="UP000004348">
    <property type="component" value="Chromosome"/>
</dbReference>
<dbReference type="InterPro" id="IPR005906">
    <property type="entry name" value="LysW"/>
</dbReference>
<evidence type="ECO:0000313" key="1">
    <source>
        <dbReference type="EMBL" id="EGG42015.1"/>
    </source>
</evidence>
<proteinExistence type="predicted"/>
<sequence>MINKEGKWIENMSKCEECDAEISIPKDAMEGEIVTCPECGASFELAKGSNGFQLKPAQTVGEDWGQ</sequence>
<dbReference type="STRING" id="886738.Nlim_1029"/>
<dbReference type="Pfam" id="PF21344">
    <property type="entry name" value="Zn_ribbon_LysW"/>
    <property type="match status" value="1"/>
</dbReference>
<dbReference type="PANTHER" id="PTHR40393">
    <property type="entry name" value="LYSINE BIOSYNTHESIS PROTEIN-RELATED-RELATED"/>
    <property type="match status" value="1"/>
</dbReference>
<organism evidence="1">
    <name type="scientific">Candidatus Nitrosarchaeum limnium SFB1</name>
    <dbReference type="NCBI Taxonomy" id="886738"/>
    <lineage>
        <taxon>Archaea</taxon>
        <taxon>Nitrososphaerota</taxon>
        <taxon>Nitrososphaeria</taxon>
        <taxon>Nitrosopumilales</taxon>
        <taxon>Nitrosopumilaceae</taxon>
        <taxon>Nitrosarchaeum</taxon>
    </lineage>
</organism>
<dbReference type="HOGENOM" id="CLU_195720_1_0_2"/>
<accession>F3KKK6</accession>
<dbReference type="EMBL" id="AEGP01000040">
    <property type="protein sequence ID" value="EGG42015.1"/>
    <property type="molecule type" value="Genomic_DNA"/>
</dbReference>
<gene>
    <name evidence="1" type="ORF">Nlim_1029</name>
</gene>
<dbReference type="Gene3D" id="2.20.28.160">
    <property type="match status" value="1"/>
</dbReference>
<dbReference type="AlphaFoldDB" id="F3KKK6"/>
<dbReference type="PATRIC" id="fig|886738.10.peg.1134"/>
<reference evidence="1" key="1">
    <citation type="journal article" date="2011" name="PLoS ONE">
        <title>Genome of a low-salinity ammonia-oxidizing archaeon determined by single-cell and metagenomic analysis.</title>
        <authorList>
            <person name="Blainey P.C."/>
            <person name="Mosier A.C."/>
            <person name="Potanina A."/>
            <person name="Francis C.A."/>
            <person name="Quake S.R."/>
        </authorList>
    </citation>
    <scope>NUCLEOTIDE SEQUENCE [LARGE SCALE GENOMIC DNA]</scope>
    <source>
        <strain evidence="1">SFB1</strain>
    </source>
</reference>
<dbReference type="PANTHER" id="PTHR40393:SF2">
    <property type="entry name" value="ALPHA-AMINOADIPATE_GLUTAMATE CARRIER PROTEIN LYSW"/>
    <property type="match status" value="1"/>
</dbReference>